<dbReference type="EMBL" id="ADVG01000001">
    <property type="protein sequence ID" value="EFH90024.1"/>
    <property type="molecule type" value="Genomic_DNA"/>
</dbReference>
<accession>D6TCK7</accession>
<protein>
    <submittedName>
        <fullName evidence="1">Uncharacterized protein</fullName>
    </submittedName>
</protein>
<sequence>MTNTTNTLPAIIIGGPPHMGKTVLLYSLAEALRQRGIAHHTIRACPDGEGNWSQEATPEVVQRIRSKGAWSDEFTERICQDLPRRLLPMLIDAGGRPLEQQLQIFQECTHAILLFQEQDQTSKAFWLNVVDRCGLIPLAQIDSARNGTSSISQSEPIILGTLAGLRRHETVNGDLFTLLVDRIASLFSSYSLAELERIYLEQAPTEFVLEVKQLLQTIAPAATRWDPSMLRGLLEYVPANCPLSVYGHGPHWLYGALAAHTGTQAFYQFNPRDPNQQSETSMGWMVSPPIHIGVPNNEEMCIDTREGEEYVQLTIKIEKHHLEYDTTNLLAFPLVTCHKGLVLNGKMPSWLLTALVRFYAPRVSWIAYHYPQIQGAIIIASQCPLHPVGGVLPFLLSPGV</sequence>
<proteinExistence type="predicted"/>
<gene>
    <name evidence="1" type="ORF">Krac_11621</name>
</gene>
<name>D6TCK7_KTERA</name>
<keyword evidence="2" id="KW-1185">Reference proteome</keyword>
<reference evidence="1 2" key="1">
    <citation type="journal article" date="2011" name="Stand. Genomic Sci.">
        <title>Non-contiguous finished genome sequence and contextual data of the filamentous soil bacterium Ktedonobacter racemifer type strain (SOSP1-21).</title>
        <authorList>
            <person name="Chang Y.J."/>
            <person name="Land M."/>
            <person name="Hauser L."/>
            <person name="Chertkov O."/>
            <person name="Del Rio T.G."/>
            <person name="Nolan M."/>
            <person name="Copeland A."/>
            <person name="Tice H."/>
            <person name="Cheng J.F."/>
            <person name="Lucas S."/>
            <person name="Han C."/>
            <person name="Goodwin L."/>
            <person name="Pitluck S."/>
            <person name="Ivanova N."/>
            <person name="Ovchinikova G."/>
            <person name="Pati A."/>
            <person name="Chen A."/>
            <person name="Palaniappan K."/>
            <person name="Mavromatis K."/>
            <person name="Liolios K."/>
            <person name="Brettin T."/>
            <person name="Fiebig A."/>
            <person name="Rohde M."/>
            <person name="Abt B."/>
            <person name="Goker M."/>
            <person name="Detter J.C."/>
            <person name="Woyke T."/>
            <person name="Bristow J."/>
            <person name="Eisen J.A."/>
            <person name="Markowitz V."/>
            <person name="Hugenholtz P."/>
            <person name="Kyrpides N.C."/>
            <person name="Klenk H.P."/>
            <person name="Lapidus A."/>
        </authorList>
    </citation>
    <scope>NUCLEOTIDE SEQUENCE [LARGE SCALE GENOMIC DNA]</scope>
    <source>
        <strain evidence="2">DSM 44963</strain>
    </source>
</reference>
<dbReference type="InterPro" id="IPR013409">
    <property type="entry name" value="CRISPR-assoc_prot_Crn3/Csx3"/>
</dbReference>
<evidence type="ECO:0000313" key="1">
    <source>
        <dbReference type="EMBL" id="EFH90024.1"/>
    </source>
</evidence>
<organism evidence="1 2">
    <name type="scientific">Ktedonobacter racemifer DSM 44963</name>
    <dbReference type="NCBI Taxonomy" id="485913"/>
    <lineage>
        <taxon>Bacteria</taxon>
        <taxon>Bacillati</taxon>
        <taxon>Chloroflexota</taxon>
        <taxon>Ktedonobacteria</taxon>
        <taxon>Ktedonobacterales</taxon>
        <taxon>Ktedonobacteraceae</taxon>
        <taxon>Ktedonobacter</taxon>
    </lineage>
</organism>
<dbReference type="eggNOG" id="COG0507">
    <property type="taxonomic scope" value="Bacteria"/>
</dbReference>
<evidence type="ECO:0000313" key="2">
    <source>
        <dbReference type="Proteomes" id="UP000004508"/>
    </source>
</evidence>
<dbReference type="Proteomes" id="UP000004508">
    <property type="component" value="Unassembled WGS sequence"/>
</dbReference>
<dbReference type="Pfam" id="PF09620">
    <property type="entry name" value="Cas_csx3"/>
    <property type="match status" value="1"/>
</dbReference>
<dbReference type="STRING" id="485913.Krac_11621"/>
<dbReference type="AlphaFoldDB" id="D6TCK7"/>
<dbReference type="InParanoid" id="D6TCK7"/>
<comment type="caution">
    <text evidence="1">The sequence shown here is derived from an EMBL/GenBank/DDBJ whole genome shotgun (WGS) entry which is preliminary data.</text>
</comment>